<dbReference type="PROSITE" id="PS50164">
    <property type="entry name" value="GIY_YIG"/>
    <property type="match status" value="1"/>
</dbReference>
<evidence type="ECO:0000259" key="1">
    <source>
        <dbReference type="PROSITE" id="PS50164"/>
    </source>
</evidence>
<accession>A0A7W7YXB0</accession>
<gene>
    <name evidence="2" type="ORF">HNQ66_003436</name>
</gene>
<feature type="domain" description="GIY-YIG" evidence="1">
    <location>
        <begin position="21"/>
        <end position="113"/>
    </location>
</feature>
<name>A0A7W7YXB0_9HYPH</name>
<proteinExistence type="predicted"/>
<dbReference type="EMBL" id="JACHIK010000013">
    <property type="protein sequence ID" value="MBB5044023.1"/>
    <property type="molecule type" value="Genomic_DNA"/>
</dbReference>
<evidence type="ECO:0000313" key="2">
    <source>
        <dbReference type="EMBL" id="MBB5044023.1"/>
    </source>
</evidence>
<organism evidence="2 3">
    <name type="scientific">Shinella fusca</name>
    <dbReference type="NCBI Taxonomy" id="544480"/>
    <lineage>
        <taxon>Bacteria</taxon>
        <taxon>Pseudomonadati</taxon>
        <taxon>Pseudomonadota</taxon>
        <taxon>Alphaproteobacteria</taxon>
        <taxon>Hyphomicrobiales</taxon>
        <taxon>Rhizobiaceae</taxon>
        <taxon>Shinella</taxon>
    </lineage>
</organism>
<dbReference type="Proteomes" id="UP000535406">
    <property type="component" value="Unassembled WGS sequence"/>
</dbReference>
<dbReference type="RefSeq" id="WP_184145382.1">
    <property type="nucleotide sequence ID" value="NZ_JACHIK010000013.1"/>
</dbReference>
<keyword evidence="3" id="KW-1185">Reference proteome</keyword>
<evidence type="ECO:0000313" key="3">
    <source>
        <dbReference type="Proteomes" id="UP000535406"/>
    </source>
</evidence>
<dbReference type="CDD" id="cd10440">
    <property type="entry name" value="GIY-YIG_COG3680"/>
    <property type="match status" value="1"/>
</dbReference>
<dbReference type="AlphaFoldDB" id="A0A7W7YXB0"/>
<comment type="caution">
    <text evidence="2">The sequence shown here is derived from an EMBL/GenBank/DDBJ whole genome shotgun (WGS) entry which is preliminary data.</text>
</comment>
<protein>
    <recommendedName>
        <fullName evidence="1">GIY-YIG domain-containing protein</fullName>
    </recommendedName>
</protein>
<sequence>MSFVFEGLRTEAQSFLKSTNGRFYVYLLCRQDGRPFYIGKGTNFRALDHEAEARRNHPIGESNPFKCNVIRKILRDGGDVIYRIEKLYDQYEQQQCLEREAELIHQYKRLHEGGCLTNLAGGLGNLSGAAPFSLERHAATLSGEPLDNPERAVLNKFLLSIGPVASIPIKPLSQIKRILPSSPHPSPRSPTVRCAYALIASASAEGLQLVDGVRLSRTFTYGGVRAVIENGVSRDILKAGMAHLVSADAPVDEKYQLSAAHISLLASLAGESNLIERGLL</sequence>
<reference evidence="2 3" key="1">
    <citation type="submission" date="2020-08" db="EMBL/GenBank/DDBJ databases">
        <title>Genomic Encyclopedia of Type Strains, Phase IV (KMG-IV): sequencing the most valuable type-strain genomes for metagenomic binning, comparative biology and taxonomic classification.</title>
        <authorList>
            <person name="Goeker M."/>
        </authorList>
    </citation>
    <scope>NUCLEOTIDE SEQUENCE [LARGE SCALE GENOMIC DNA]</scope>
    <source>
        <strain evidence="2 3">DSM 21319</strain>
    </source>
</reference>
<dbReference type="InterPro" id="IPR000305">
    <property type="entry name" value="GIY-YIG_endonuc"/>
</dbReference>